<comment type="caution">
    <text evidence="1">The sequence shown here is derived from an EMBL/GenBank/DDBJ whole genome shotgun (WGS) entry which is preliminary data.</text>
</comment>
<evidence type="ECO:0000313" key="1">
    <source>
        <dbReference type="EMBL" id="MEF3080354.1"/>
    </source>
</evidence>
<dbReference type="EMBL" id="JAZHOU010000007">
    <property type="protein sequence ID" value="MEF3080354.1"/>
    <property type="molecule type" value="Genomic_DNA"/>
</dbReference>
<name>A0ABU7W8R2_9FLAO</name>
<keyword evidence="2" id="KW-1185">Reference proteome</keyword>
<organism evidence="1 2">
    <name type="scientific">Winogradskyella poriferorum</name>
    <dbReference type="NCBI Taxonomy" id="307627"/>
    <lineage>
        <taxon>Bacteria</taxon>
        <taxon>Pseudomonadati</taxon>
        <taxon>Bacteroidota</taxon>
        <taxon>Flavobacteriia</taxon>
        <taxon>Flavobacteriales</taxon>
        <taxon>Flavobacteriaceae</taxon>
        <taxon>Winogradskyella</taxon>
    </lineage>
</organism>
<reference evidence="1 2" key="1">
    <citation type="submission" date="2024-02" db="EMBL/GenBank/DDBJ databases">
        <title>Winogradskyella poriferorum JCM 12885.</title>
        <authorList>
            <person name="Zhang D.-F."/>
            <person name="Fu Z.-Y."/>
        </authorList>
    </citation>
    <scope>NUCLEOTIDE SEQUENCE [LARGE SCALE GENOMIC DNA]</scope>
    <source>
        <strain evidence="1 2">JCM 12885</strain>
    </source>
</reference>
<evidence type="ECO:0008006" key="3">
    <source>
        <dbReference type="Google" id="ProtNLM"/>
    </source>
</evidence>
<proteinExistence type="predicted"/>
<accession>A0ABU7W8R2</accession>
<dbReference type="RefSeq" id="WP_331811054.1">
    <property type="nucleotide sequence ID" value="NZ_JAZHOU010000007.1"/>
</dbReference>
<gene>
    <name evidence="1" type="ORF">V1468_15170</name>
</gene>
<dbReference type="Proteomes" id="UP001356704">
    <property type="component" value="Unassembled WGS sequence"/>
</dbReference>
<evidence type="ECO:0000313" key="2">
    <source>
        <dbReference type="Proteomes" id="UP001356704"/>
    </source>
</evidence>
<dbReference type="SUPFAM" id="SSF53756">
    <property type="entry name" value="UDP-Glycosyltransferase/glycogen phosphorylase"/>
    <property type="match status" value="1"/>
</dbReference>
<sequence>MKKKKIIFVVPDGTGIRNYLFSQILPLIIKEQAELLIYHALSEEAIKEVEQLHNITLKTKELPKYKETVKQKFYRESIGFARLLHNIELENNPSIIAAWKKGHRGKKKWFYKLVELFGRINYSNYSNIQKLEKRYQKALEVNISRELDFLKQYKPDVIFCTHQRAVNATAVFKAAEVLGIDTYGAIYSWDNLPKARLTVRTSKYFVWSQYMKNEFKKYYPEIPQENVIITGTPQFSLYEQAKIVSKELFFKEYHLDTSKFTICFSGDDLRTSPYDPYYLDHLAESINKSIYKDKIQIIFRRSPVDLSGRYDNVIEKHHGLITSIVPNWSNTKSQWTQIYPFYEDVNLLANICKHSDLVINVGSTMAHDFAYFKNAAAYLNYDVKPDKNWSVNTIYKYQHFRSMPNKNVVYWINSKDDFISIIKAVMAENNSVTQEWFNIINDNTKNSSVEIAKELMA</sequence>
<protein>
    <recommendedName>
        <fullName evidence="3">UDP-glycosyltransferase</fullName>
    </recommendedName>
</protein>